<evidence type="ECO:0008006" key="3">
    <source>
        <dbReference type="Google" id="ProtNLM"/>
    </source>
</evidence>
<dbReference type="Proteomes" id="UP001206983">
    <property type="component" value="Unassembled WGS sequence"/>
</dbReference>
<reference evidence="1 2" key="1">
    <citation type="journal article" date="2011" name="Appl. Environ. Microbiol.">
        <title>Methanogenic archaea isolated from Taiwan's Chelungpu fault.</title>
        <authorList>
            <person name="Wu S.Y."/>
            <person name="Lai M.C."/>
        </authorList>
    </citation>
    <scope>NUCLEOTIDE SEQUENCE [LARGE SCALE GENOMIC DNA]</scope>
    <source>
        <strain evidence="1 2">St545Mb</strain>
    </source>
</reference>
<comment type="caution">
    <text evidence="1">The sequence shown here is derived from an EMBL/GenBank/DDBJ whole genome shotgun (WGS) entry which is preliminary data.</text>
</comment>
<evidence type="ECO:0000313" key="2">
    <source>
        <dbReference type="Proteomes" id="UP001206983"/>
    </source>
</evidence>
<accession>A0AAE3H9V6</accession>
<gene>
    <name evidence="1" type="ORF">PV02_05880</name>
</gene>
<proteinExistence type="predicted"/>
<protein>
    <recommendedName>
        <fullName evidence="3">Chromosome segregation ATPase</fullName>
    </recommendedName>
</protein>
<sequence>MKYTFQDSTALPLQRDFIQDLNDFIGTAKKVIPLENSAIELSEDESEEVSSLELRIAELDKFSKDVQAYVDDISRGAKDKEILECRNAIMDACIASSTRGLKNLSQKLDIIRNDSESGLYKIEKEILASLNPLFRSGIYGTTNRYHVSMREGVLRGTMTAAFAGMEYTSELTYAHDTLTIREAYGDLFLPAWTKAGLLHKENKVKMIDVSEYLVTSVKYDGIGYIDAVFETRKKDQQFRVSCNDGICQINFGETDITADETLVKSVKLESIEDLMDELRKYVEMFIRSQTLTQVMLDGRDAVRNNEVFDCLKLIAQQYGEIVRESFERGYVKNEITIKVESSDGTRTEKYITKQEAFDRLAEIGSEGLELATILGLD</sequence>
<dbReference type="EMBL" id="JTEO01000004">
    <property type="protein sequence ID" value="MCQ6962651.1"/>
    <property type="molecule type" value="Genomic_DNA"/>
</dbReference>
<organism evidence="1 2">
    <name type="scientific">Methanolobus chelungpuianus</name>
    <dbReference type="NCBI Taxonomy" id="502115"/>
    <lineage>
        <taxon>Archaea</taxon>
        <taxon>Methanobacteriati</taxon>
        <taxon>Methanobacteriota</taxon>
        <taxon>Stenosarchaea group</taxon>
        <taxon>Methanomicrobia</taxon>
        <taxon>Methanosarcinales</taxon>
        <taxon>Methanosarcinaceae</taxon>
        <taxon>Methanolobus</taxon>
    </lineage>
</organism>
<dbReference type="AlphaFoldDB" id="A0AAE3H9V6"/>
<evidence type="ECO:0000313" key="1">
    <source>
        <dbReference type="EMBL" id="MCQ6962651.1"/>
    </source>
</evidence>
<dbReference type="RefSeq" id="WP_256622459.1">
    <property type="nucleotide sequence ID" value="NZ_JTEO01000004.1"/>
</dbReference>
<name>A0AAE3H9V6_9EURY</name>
<keyword evidence="2" id="KW-1185">Reference proteome</keyword>